<sequence length="157" mass="17864">MSTSSESPAPTMSEVSDDHPVDLLEGDEASPDRPNGEESKKPVRRSQRGRVLRPRAPKKVPRGANKKKKVVEWVHDAEGKIQDPRTGRKINLCDCFDLACQGCNAMCSECGRRFCRFICQRNRDAYLWWEPGNGVKRRHPFMKPGDDDSDYDELSRS</sequence>
<dbReference type="Pfam" id="PF14949">
    <property type="entry name" value="ARF7EP_C"/>
    <property type="match status" value="1"/>
</dbReference>
<gene>
    <name evidence="3" type="ORF">QR680_017129</name>
</gene>
<comment type="caution">
    <text evidence="3">The sequence shown here is derived from an EMBL/GenBank/DDBJ whole genome shotgun (WGS) entry which is preliminary data.</text>
</comment>
<protein>
    <recommendedName>
        <fullName evidence="2">ARF7 effector protein C-terminal domain-containing protein</fullName>
    </recommendedName>
</protein>
<feature type="region of interest" description="Disordered" evidence="1">
    <location>
        <begin position="1"/>
        <end position="70"/>
    </location>
</feature>
<feature type="compositionally biased region" description="Polar residues" evidence="1">
    <location>
        <begin position="1"/>
        <end position="14"/>
    </location>
</feature>
<evidence type="ECO:0000313" key="4">
    <source>
        <dbReference type="Proteomes" id="UP001175271"/>
    </source>
</evidence>
<dbReference type="AlphaFoldDB" id="A0AA39LN39"/>
<reference evidence="3" key="1">
    <citation type="submission" date="2023-06" db="EMBL/GenBank/DDBJ databases">
        <title>Genomic analysis of the entomopathogenic nematode Steinernema hermaphroditum.</title>
        <authorList>
            <person name="Schwarz E.M."/>
            <person name="Heppert J.K."/>
            <person name="Baniya A."/>
            <person name="Schwartz H.T."/>
            <person name="Tan C.-H."/>
            <person name="Antoshechkin I."/>
            <person name="Sternberg P.W."/>
            <person name="Goodrich-Blair H."/>
            <person name="Dillman A.R."/>
        </authorList>
    </citation>
    <scope>NUCLEOTIDE SEQUENCE</scope>
    <source>
        <strain evidence="3">PS9179</strain>
        <tissue evidence="3">Whole animal</tissue>
    </source>
</reference>
<organism evidence="3 4">
    <name type="scientific">Steinernema hermaphroditum</name>
    <dbReference type="NCBI Taxonomy" id="289476"/>
    <lineage>
        <taxon>Eukaryota</taxon>
        <taxon>Metazoa</taxon>
        <taxon>Ecdysozoa</taxon>
        <taxon>Nematoda</taxon>
        <taxon>Chromadorea</taxon>
        <taxon>Rhabditida</taxon>
        <taxon>Tylenchina</taxon>
        <taxon>Panagrolaimomorpha</taxon>
        <taxon>Strongyloidoidea</taxon>
        <taxon>Steinernematidae</taxon>
        <taxon>Steinernema</taxon>
    </lineage>
</organism>
<name>A0AA39LN39_9BILA</name>
<feature type="compositionally biased region" description="Basic residues" evidence="1">
    <location>
        <begin position="42"/>
        <end position="69"/>
    </location>
</feature>
<feature type="region of interest" description="Disordered" evidence="1">
    <location>
        <begin position="138"/>
        <end position="157"/>
    </location>
</feature>
<feature type="compositionally biased region" description="Basic and acidic residues" evidence="1">
    <location>
        <begin position="30"/>
        <end position="41"/>
    </location>
</feature>
<dbReference type="EMBL" id="JAUCMV010000004">
    <property type="protein sequence ID" value="KAK0403801.1"/>
    <property type="molecule type" value="Genomic_DNA"/>
</dbReference>
<dbReference type="Proteomes" id="UP001175271">
    <property type="component" value="Unassembled WGS sequence"/>
</dbReference>
<evidence type="ECO:0000256" key="1">
    <source>
        <dbReference type="SAM" id="MobiDB-lite"/>
    </source>
</evidence>
<feature type="domain" description="ARF7 effector protein C-terminal" evidence="2">
    <location>
        <begin position="61"/>
        <end position="125"/>
    </location>
</feature>
<keyword evidence="4" id="KW-1185">Reference proteome</keyword>
<evidence type="ECO:0000259" key="2">
    <source>
        <dbReference type="Pfam" id="PF14949"/>
    </source>
</evidence>
<dbReference type="InterPro" id="IPR029264">
    <property type="entry name" value="ARF7EP_C"/>
</dbReference>
<evidence type="ECO:0000313" key="3">
    <source>
        <dbReference type="EMBL" id="KAK0403801.1"/>
    </source>
</evidence>
<accession>A0AA39LN39</accession>
<feature type="compositionally biased region" description="Acidic residues" evidence="1">
    <location>
        <begin position="147"/>
        <end position="157"/>
    </location>
</feature>
<proteinExistence type="predicted"/>